<dbReference type="PANTHER" id="PTHR46425">
    <property type="entry name" value="TRANSCRIPTION TERMINATION FACTOR RHO"/>
    <property type="match status" value="1"/>
</dbReference>
<dbReference type="Gene3D" id="2.40.50.140">
    <property type="entry name" value="Nucleic acid-binding proteins"/>
    <property type="match status" value="1"/>
</dbReference>
<feature type="region of interest" description="Disordered" evidence="10">
    <location>
        <begin position="1"/>
        <end position="34"/>
    </location>
</feature>
<feature type="binding site" evidence="7">
    <location>
        <begin position="153"/>
        <end position="158"/>
    </location>
    <ligand>
        <name>ATP</name>
        <dbReference type="ChEBI" id="CHEBI:30616"/>
    </ligand>
</feature>
<protein>
    <recommendedName>
        <fullName evidence="7 8">Transcription termination factor Rho</fullName>
        <ecNumber evidence="7 8">3.6.4.-</ecNumber>
    </recommendedName>
    <alternativeName>
        <fullName evidence="7">ATP-dependent helicase Rho</fullName>
    </alternativeName>
</protein>
<dbReference type="NCBIfam" id="NF006886">
    <property type="entry name" value="PRK09376.1"/>
    <property type="match status" value="1"/>
</dbReference>
<evidence type="ECO:0000256" key="10">
    <source>
        <dbReference type="SAM" id="MobiDB-lite"/>
    </source>
</evidence>
<feature type="binding site" evidence="7">
    <location>
        <begin position="165"/>
        <end position="170"/>
    </location>
    <ligand>
        <name>ATP</name>
        <dbReference type="ChEBI" id="CHEBI:30616"/>
    </ligand>
</feature>
<dbReference type="GO" id="GO:0008186">
    <property type="term" value="F:ATP-dependent activity, acting on RNA"/>
    <property type="evidence" value="ECO:0007669"/>
    <property type="project" value="UniProtKB-UniRule"/>
</dbReference>
<keyword evidence="2 7" id="KW-0378">Hydrolase</keyword>
<proteinExistence type="inferred from homology"/>
<evidence type="ECO:0000313" key="13">
    <source>
        <dbReference type="Proteomes" id="UP000034119"/>
    </source>
</evidence>
<dbReference type="InterPro" id="IPR012340">
    <property type="entry name" value="NA-bd_OB-fold"/>
</dbReference>
<dbReference type="SUPFAM" id="SSF52540">
    <property type="entry name" value="P-loop containing nucleoside triphosphate hydrolases"/>
    <property type="match status" value="1"/>
</dbReference>
<comment type="caution">
    <text evidence="12">The sequence shown here is derived from an EMBL/GenBank/DDBJ whole genome shotgun (WGS) entry which is preliminary data.</text>
</comment>
<dbReference type="Proteomes" id="UP000034119">
    <property type="component" value="Unassembled WGS sequence"/>
</dbReference>
<evidence type="ECO:0000256" key="9">
    <source>
        <dbReference type="PROSITE-ProRule" id="PRU01203"/>
    </source>
</evidence>
<dbReference type="InterPro" id="IPR003593">
    <property type="entry name" value="AAA+_ATPase"/>
</dbReference>
<dbReference type="GO" id="GO:0004386">
    <property type="term" value="F:helicase activity"/>
    <property type="evidence" value="ECO:0007669"/>
    <property type="project" value="UniProtKB-UniRule"/>
</dbReference>
<dbReference type="EC" id="3.6.4.-" evidence="7 8"/>
<dbReference type="NCBIfam" id="TIGR00767">
    <property type="entry name" value="rho"/>
    <property type="match status" value="1"/>
</dbReference>
<keyword evidence="7" id="KW-0547">Nucleotide-binding</keyword>
<comment type="caution">
    <text evidence="7">Lacks conserved residue(s) required for the propagation of feature annotation.</text>
</comment>
<dbReference type="GO" id="GO:0005524">
    <property type="term" value="F:ATP binding"/>
    <property type="evidence" value="ECO:0007669"/>
    <property type="project" value="UniProtKB-UniRule"/>
</dbReference>
<evidence type="ECO:0000256" key="3">
    <source>
        <dbReference type="ARBA" id="ARBA00022806"/>
    </source>
</evidence>
<evidence type="ECO:0000256" key="2">
    <source>
        <dbReference type="ARBA" id="ARBA00022801"/>
    </source>
</evidence>
<dbReference type="STRING" id="1618342.UY40_C0007G0030"/>
<dbReference type="EMBL" id="LCPW01000007">
    <property type="protein sequence ID" value="KKW05891.1"/>
    <property type="molecule type" value="Genomic_DNA"/>
</dbReference>
<keyword evidence="4 7" id="KW-0694">RNA-binding</keyword>
<dbReference type="InterPro" id="IPR027417">
    <property type="entry name" value="P-loop_NTPase"/>
</dbReference>
<keyword evidence="1 7" id="KW-0806">Transcription termination</keyword>
<evidence type="ECO:0000256" key="7">
    <source>
        <dbReference type="HAMAP-Rule" id="MF_01884"/>
    </source>
</evidence>
<keyword evidence="5 7" id="KW-0805">Transcription regulation</keyword>
<dbReference type="InterPro" id="IPR000194">
    <property type="entry name" value="ATPase_F1/V1/A1_a/bsu_nucl-bd"/>
</dbReference>
<evidence type="ECO:0000256" key="1">
    <source>
        <dbReference type="ARBA" id="ARBA00022472"/>
    </source>
</evidence>
<dbReference type="AlphaFoldDB" id="A0A0G1VHF6"/>
<name>A0A0G1VHF6_9BACT</name>
<feature type="domain" description="Rho RNA-BD" evidence="11">
    <location>
        <begin position="36"/>
        <end position="110"/>
    </location>
</feature>
<dbReference type="InterPro" id="IPR004665">
    <property type="entry name" value="Term_rho"/>
</dbReference>
<dbReference type="PROSITE" id="PS51856">
    <property type="entry name" value="RHO_RNA_BD"/>
    <property type="match status" value="1"/>
</dbReference>
<sequence length="403" mass="45303">MVEERNQDSNYRSYRPSRGPRRSYNGADEGPYRGETITVEGTLEILPDYGVLRSPTEQEGELPSDVYVSLSQIRRLDMRMGDTVEGQARPPKEGERYLSLLKVTKVAGMEPEEARKRPRFERLTPVFPDEWMKLETDDKTVSTRLIDLFSPIGKGQRAMIVSSPKAGKTWLLKDVAGGITANYPKVRIMVALIGERPEEVTDISRSVKGEVFASNFDERAEEQARVAEICLEKAKRAAEAGEDVVILMDSLTRMARAYNLAVEPSGRTLTGGFDPAALYPPKHFFGAARNFEKGGSLTIIATALVDTGSRMDDLIYEEFKGTGNMELHLDRKLAERRIFPSIDIIKSGTRHEEKLYDATTMQQVYVLRRAVETWGDAATELVVNRLKKTKDNKEFLATLKEAK</sequence>
<dbReference type="InterPro" id="IPR011113">
    <property type="entry name" value="Rho_RNA-bd"/>
</dbReference>
<evidence type="ECO:0000256" key="6">
    <source>
        <dbReference type="ARBA" id="ARBA00023163"/>
    </source>
</evidence>
<dbReference type="SUPFAM" id="SSF50249">
    <property type="entry name" value="Nucleic acid-binding proteins"/>
    <property type="match status" value="1"/>
</dbReference>
<comment type="subunit">
    <text evidence="7">Homohexamer. The homohexamer assembles into an open ring structure.</text>
</comment>
<reference evidence="12 13" key="1">
    <citation type="journal article" date="2015" name="Nature">
        <title>rRNA introns, odd ribosomes, and small enigmatic genomes across a large radiation of phyla.</title>
        <authorList>
            <person name="Brown C.T."/>
            <person name="Hug L.A."/>
            <person name="Thomas B.C."/>
            <person name="Sharon I."/>
            <person name="Castelle C.J."/>
            <person name="Singh A."/>
            <person name="Wilkins M.J."/>
            <person name="Williams K.H."/>
            <person name="Banfield J.F."/>
        </authorList>
    </citation>
    <scope>NUCLEOTIDE SEQUENCE [LARGE SCALE GENOMIC DNA]</scope>
</reference>
<comment type="function">
    <text evidence="7">Facilitates transcription termination by a mechanism that involves Rho binding to the nascent RNA, activation of Rho's RNA-dependent ATPase activity, and release of the mRNA from the DNA template.</text>
</comment>
<dbReference type="Gene3D" id="3.40.50.300">
    <property type="entry name" value="P-loop containing nucleotide triphosphate hydrolases"/>
    <property type="match status" value="1"/>
</dbReference>
<keyword evidence="7" id="KW-0067">ATP-binding</keyword>
<feature type="compositionally biased region" description="Low complexity" evidence="10">
    <location>
        <begin position="9"/>
        <end position="26"/>
    </location>
</feature>
<evidence type="ECO:0000259" key="11">
    <source>
        <dbReference type="PROSITE" id="PS51856"/>
    </source>
</evidence>
<evidence type="ECO:0000256" key="5">
    <source>
        <dbReference type="ARBA" id="ARBA00023015"/>
    </source>
</evidence>
<dbReference type="HAMAP" id="MF_01884">
    <property type="entry name" value="Rho"/>
    <property type="match status" value="1"/>
</dbReference>
<feature type="binding site" evidence="7">
    <location>
        <position position="196"/>
    </location>
    <ligand>
        <name>ATP</name>
        <dbReference type="ChEBI" id="CHEBI:30616"/>
    </ligand>
</feature>
<dbReference type="GO" id="GO:0016787">
    <property type="term" value="F:hydrolase activity"/>
    <property type="evidence" value="ECO:0007669"/>
    <property type="project" value="UniProtKB-KW"/>
</dbReference>
<evidence type="ECO:0000256" key="8">
    <source>
        <dbReference type="NCBIfam" id="TIGR00767"/>
    </source>
</evidence>
<dbReference type="SMART" id="SM00382">
    <property type="entry name" value="AAA"/>
    <property type="match status" value="1"/>
</dbReference>
<dbReference type="GO" id="GO:0006353">
    <property type="term" value="P:DNA-templated transcription termination"/>
    <property type="evidence" value="ECO:0007669"/>
    <property type="project" value="UniProtKB-UniRule"/>
</dbReference>
<keyword evidence="6 7" id="KW-0804">Transcription</keyword>
<comment type="similarity">
    <text evidence="7 9">Belongs to the Rho family.</text>
</comment>
<dbReference type="CDD" id="cd04459">
    <property type="entry name" value="Rho_CSD"/>
    <property type="match status" value="1"/>
</dbReference>
<evidence type="ECO:0000256" key="4">
    <source>
        <dbReference type="ARBA" id="ARBA00022884"/>
    </source>
</evidence>
<dbReference type="Pfam" id="PF00006">
    <property type="entry name" value="ATP-synt_ab"/>
    <property type="match status" value="1"/>
</dbReference>
<dbReference type="Pfam" id="PF07497">
    <property type="entry name" value="Rho_RNA_bind"/>
    <property type="match status" value="1"/>
</dbReference>
<dbReference type="PANTHER" id="PTHR46425:SF1">
    <property type="entry name" value="TRANSCRIPTION TERMINATION FACTOR RHO"/>
    <property type="match status" value="1"/>
</dbReference>
<keyword evidence="3 7" id="KW-0347">Helicase</keyword>
<evidence type="ECO:0000313" key="12">
    <source>
        <dbReference type="EMBL" id="KKW05891.1"/>
    </source>
</evidence>
<gene>
    <name evidence="7" type="primary">rho</name>
    <name evidence="12" type="ORF">UY40_C0007G0030</name>
</gene>
<dbReference type="GO" id="GO:0003723">
    <property type="term" value="F:RNA binding"/>
    <property type="evidence" value="ECO:0007669"/>
    <property type="project" value="UniProtKB-UniRule"/>
</dbReference>
<accession>A0A0G1VHF6</accession>
<dbReference type="PATRIC" id="fig|1618342.3.peg.334"/>
<organism evidence="12 13">
    <name type="scientific">candidate division CPR1 bacterium GW2011_GWC1_49_13</name>
    <dbReference type="NCBI Taxonomy" id="1618342"/>
    <lineage>
        <taxon>Bacteria</taxon>
        <taxon>candidate division CPR1</taxon>
    </lineage>
</organism>